<evidence type="ECO:0000256" key="2">
    <source>
        <dbReference type="SAM" id="Phobius"/>
    </source>
</evidence>
<dbReference type="Proteomes" id="UP000501690">
    <property type="component" value="Linkage Group LG2"/>
</dbReference>
<sequence length="279" mass="31813">METGRMNSSRHRPLHTCGLSILVIVDMVMGKTQDMNGPLGSTLERVMKLAKFAVPLIYAMQIYWLTILSFIDDAILATEKVIEKLFPPSTRVFDKVDEIVVTMASFPEKFEGAMNKFPTIIHEVPFLNRALTLVISRLNSLVSTLKRWGYENSWWNERTGVDRRCNEGYMDLENFPPIISECEYKGAHDIAFRGLVKGSYKEALERGKEDDPQEKMEIGKVDDRGDDCEGKEERESNHENNKECDDDDDAIVNCQVGESVKDALLELFESAWVMKDDDS</sequence>
<reference evidence="3 4" key="1">
    <citation type="submission" date="2019-04" db="EMBL/GenBank/DDBJ databases">
        <title>An improved genome assembly and genetic linkage map for asparagus bean, Vigna unguiculata ssp. sesquipedialis.</title>
        <authorList>
            <person name="Xia Q."/>
            <person name="Zhang R."/>
            <person name="Dong Y."/>
        </authorList>
    </citation>
    <scope>NUCLEOTIDE SEQUENCE [LARGE SCALE GENOMIC DNA]</scope>
    <source>
        <tissue evidence="3">Leaf</tissue>
    </source>
</reference>
<name>A0A4D6L4J9_VIGUN</name>
<evidence type="ECO:0000256" key="1">
    <source>
        <dbReference type="SAM" id="MobiDB-lite"/>
    </source>
</evidence>
<evidence type="ECO:0000313" key="3">
    <source>
        <dbReference type="EMBL" id="QCD83385.1"/>
    </source>
</evidence>
<dbReference type="AlphaFoldDB" id="A0A4D6L4J9"/>
<keyword evidence="4" id="KW-1185">Reference proteome</keyword>
<keyword evidence="2" id="KW-0472">Membrane</keyword>
<accession>A0A4D6L4J9</accession>
<protein>
    <submittedName>
        <fullName evidence="3">Uncharacterized protein</fullName>
    </submittedName>
</protein>
<keyword evidence="2" id="KW-0812">Transmembrane</keyword>
<feature type="transmembrane region" description="Helical" evidence="2">
    <location>
        <begin position="54"/>
        <end position="76"/>
    </location>
</feature>
<dbReference type="EMBL" id="CP039346">
    <property type="protein sequence ID" value="QCD83385.1"/>
    <property type="molecule type" value="Genomic_DNA"/>
</dbReference>
<proteinExistence type="predicted"/>
<gene>
    <name evidence="3" type="ORF">DEO72_LG2g3729</name>
</gene>
<feature type="region of interest" description="Disordered" evidence="1">
    <location>
        <begin position="204"/>
        <end position="248"/>
    </location>
</feature>
<keyword evidence="2" id="KW-1133">Transmembrane helix</keyword>
<feature type="compositionally biased region" description="Basic and acidic residues" evidence="1">
    <location>
        <begin position="204"/>
        <end position="243"/>
    </location>
</feature>
<dbReference type="PANTHER" id="PTHR37710:SF1">
    <property type="entry name" value="TRANSMEMBRANE PROTEIN"/>
    <property type="match status" value="1"/>
</dbReference>
<organism evidence="3 4">
    <name type="scientific">Vigna unguiculata</name>
    <name type="common">Cowpea</name>
    <dbReference type="NCBI Taxonomy" id="3917"/>
    <lineage>
        <taxon>Eukaryota</taxon>
        <taxon>Viridiplantae</taxon>
        <taxon>Streptophyta</taxon>
        <taxon>Embryophyta</taxon>
        <taxon>Tracheophyta</taxon>
        <taxon>Spermatophyta</taxon>
        <taxon>Magnoliopsida</taxon>
        <taxon>eudicotyledons</taxon>
        <taxon>Gunneridae</taxon>
        <taxon>Pentapetalae</taxon>
        <taxon>rosids</taxon>
        <taxon>fabids</taxon>
        <taxon>Fabales</taxon>
        <taxon>Fabaceae</taxon>
        <taxon>Papilionoideae</taxon>
        <taxon>50 kb inversion clade</taxon>
        <taxon>NPAAA clade</taxon>
        <taxon>indigoferoid/millettioid clade</taxon>
        <taxon>Phaseoleae</taxon>
        <taxon>Vigna</taxon>
    </lineage>
</organism>
<dbReference type="PANTHER" id="PTHR37710">
    <property type="entry name" value="TRANSMEMBRANE PROTEIN"/>
    <property type="match status" value="1"/>
</dbReference>
<evidence type="ECO:0000313" key="4">
    <source>
        <dbReference type="Proteomes" id="UP000501690"/>
    </source>
</evidence>